<keyword evidence="1" id="KW-0238">DNA-binding</keyword>
<gene>
    <name evidence="4" type="ORF">GGR28_001673</name>
</gene>
<evidence type="ECO:0000256" key="2">
    <source>
        <dbReference type="SAM" id="MobiDB-lite"/>
    </source>
</evidence>
<name>A0A840EDP5_9BACT</name>
<keyword evidence="5" id="KW-1185">Reference proteome</keyword>
<dbReference type="InterPro" id="IPR001387">
    <property type="entry name" value="Cro/C1-type_HTH"/>
</dbReference>
<feature type="compositionally biased region" description="Polar residues" evidence="2">
    <location>
        <begin position="161"/>
        <end position="177"/>
    </location>
</feature>
<dbReference type="Pfam" id="PF01381">
    <property type="entry name" value="HTH_3"/>
    <property type="match status" value="1"/>
</dbReference>
<evidence type="ECO:0000313" key="4">
    <source>
        <dbReference type="EMBL" id="MBB4079056.1"/>
    </source>
</evidence>
<feature type="region of interest" description="Disordered" evidence="2">
    <location>
        <begin position="154"/>
        <end position="177"/>
    </location>
</feature>
<accession>A0A840EDP5</accession>
<proteinExistence type="predicted"/>
<dbReference type="PROSITE" id="PS50943">
    <property type="entry name" value="HTH_CROC1"/>
    <property type="match status" value="1"/>
</dbReference>
<dbReference type="SMART" id="SM00530">
    <property type="entry name" value="HTH_XRE"/>
    <property type="match status" value="1"/>
</dbReference>
<dbReference type="Proteomes" id="UP000576209">
    <property type="component" value="Unassembled WGS sequence"/>
</dbReference>
<reference evidence="4 5" key="1">
    <citation type="submission" date="2020-08" db="EMBL/GenBank/DDBJ databases">
        <title>Genomic Encyclopedia of Type Strains, Phase IV (KMG-IV): sequencing the most valuable type-strain genomes for metagenomic binning, comparative biology and taxonomic classification.</title>
        <authorList>
            <person name="Goeker M."/>
        </authorList>
    </citation>
    <scope>NUCLEOTIDE SEQUENCE [LARGE SCALE GENOMIC DNA]</scope>
    <source>
        <strain evidence="4 5">DSM 105137</strain>
    </source>
</reference>
<feature type="domain" description="HTH cro/C1-type" evidence="3">
    <location>
        <begin position="8"/>
        <end position="62"/>
    </location>
</feature>
<dbReference type="EMBL" id="JACIFF010000003">
    <property type="protein sequence ID" value="MBB4079056.1"/>
    <property type="molecule type" value="Genomic_DNA"/>
</dbReference>
<sequence length="177" mass="20198">MNFLSSNIRFLRKRRKLSQQQLADDLGIKRSNIAAYETKNVEPRLSLINDMARYFSVPLEDMVVTDIASISNDDEVINGFNRGLSQNTIEEIKEVSNKIQRMLDGFKIFYEFKRDMTDGSAPSIDGDIDNFLVFINHMSEYNRLIENSLRPTYPVTGGHSEVNNSEPRSSASAMMSM</sequence>
<dbReference type="AlphaFoldDB" id="A0A840EDP5"/>
<dbReference type="SUPFAM" id="SSF47413">
    <property type="entry name" value="lambda repressor-like DNA-binding domains"/>
    <property type="match status" value="1"/>
</dbReference>
<organism evidence="4 5">
    <name type="scientific">Neolewinella aquimaris</name>
    <dbReference type="NCBI Taxonomy" id="1835722"/>
    <lineage>
        <taxon>Bacteria</taxon>
        <taxon>Pseudomonadati</taxon>
        <taxon>Bacteroidota</taxon>
        <taxon>Saprospiria</taxon>
        <taxon>Saprospirales</taxon>
        <taxon>Lewinellaceae</taxon>
        <taxon>Neolewinella</taxon>
    </lineage>
</organism>
<evidence type="ECO:0000259" key="3">
    <source>
        <dbReference type="PROSITE" id="PS50943"/>
    </source>
</evidence>
<protein>
    <submittedName>
        <fullName evidence="4">Transcriptional regulator with XRE-family HTH domain</fullName>
    </submittedName>
</protein>
<dbReference type="InterPro" id="IPR010982">
    <property type="entry name" value="Lambda_DNA-bd_dom_sf"/>
</dbReference>
<dbReference type="PANTHER" id="PTHR46558">
    <property type="entry name" value="TRACRIPTIONAL REGULATORY PROTEIN-RELATED-RELATED"/>
    <property type="match status" value="1"/>
</dbReference>
<dbReference type="Gene3D" id="1.10.260.40">
    <property type="entry name" value="lambda repressor-like DNA-binding domains"/>
    <property type="match status" value="1"/>
</dbReference>
<evidence type="ECO:0000313" key="5">
    <source>
        <dbReference type="Proteomes" id="UP000576209"/>
    </source>
</evidence>
<dbReference type="CDD" id="cd00093">
    <property type="entry name" value="HTH_XRE"/>
    <property type="match status" value="1"/>
</dbReference>
<comment type="caution">
    <text evidence="4">The sequence shown here is derived from an EMBL/GenBank/DDBJ whole genome shotgun (WGS) entry which is preliminary data.</text>
</comment>
<dbReference type="GO" id="GO:0003677">
    <property type="term" value="F:DNA binding"/>
    <property type="evidence" value="ECO:0007669"/>
    <property type="project" value="UniProtKB-KW"/>
</dbReference>
<dbReference type="RefSeq" id="WP_183495298.1">
    <property type="nucleotide sequence ID" value="NZ_JACIFF010000003.1"/>
</dbReference>
<dbReference type="PANTHER" id="PTHR46558:SF4">
    <property type="entry name" value="DNA-BIDING PHAGE PROTEIN"/>
    <property type="match status" value="1"/>
</dbReference>
<evidence type="ECO:0000256" key="1">
    <source>
        <dbReference type="ARBA" id="ARBA00023125"/>
    </source>
</evidence>